<evidence type="ECO:0000313" key="16">
    <source>
        <dbReference type="EMBL" id="MDP1027260.1"/>
    </source>
</evidence>
<dbReference type="SMART" id="SM00260">
    <property type="entry name" value="CheW"/>
    <property type="match status" value="1"/>
</dbReference>
<dbReference type="InterPro" id="IPR002545">
    <property type="entry name" value="CheW-lke_dom"/>
</dbReference>
<dbReference type="Gene3D" id="1.20.120.160">
    <property type="entry name" value="HPT domain"/>
    <property type="match status" value="1"/>
</dbReference>
<feature type="domain" description="Histidine kinase" evidence="13">
    <location>
        <begin position="345"/>
        <end position="551"/>
    </location>
</feature>
<keyword evidence="6 16" id="KW-0808">Transferase</keyword>
<evidence type="ECO:0000256" key="5">
    <source>
        <dbReference type="ARBA" id="ARBA00022553"/>
    </source>
</evidence>
<dbReference type="Pfam" id="PF02518">
    <property type="entry name" value="HATPase_c"/>
    <property type="match status" value="1"/>
</dbReference>
<accession>A0ABT9EK84</accession>
<dbReference type="InterPro" id="IPR008207">
    <property type="entry name" value="Sig_transdc_His_kin_Hpt_dom"/>
</dbReference>
<dbReference type="PRINTS" id="PR00344">
    <property type="entry name" value="BCTRLSENSOR"/>
</dbReference>
<evidence type="ECO:0000256" key="12">
    <source>
        <dbReference type="PROSITE-ProRule" id="PRU00110"/>
    </source>
</evidence>
<dbReference type="SUPFAM" id="SSF55874">
    <property type="entry name" value="ATPase domain of HSP90 chaperone/DNA topoisomerase II/histidine kinase"/>
    <property type="match status" value="1"/>
</dbReference>
<dbReference type="InterPro" id="IPR004105">
    <property type="entry name" value="CheA-like_dim"/>
</dbReference>
<dbReference type="PANTHER" id="PTHR43395:SF10">
    <property type="entry name" value="CHEMOTAXIS PROTEIN CHEA"/>
    <property type="match status" value="1"/>
</dbReference>
<dbReference type="InterPro" id="IPR036890">
    <property type="entry name" value="HATPase_C_sf"/>
</dbReference>
<dbReference type="Pfam" id="PF02895">
    <property type="entry name" value="H-kinase_dim"/>
    <property type="match status" value="1"/>
</dbReference>
<evidence type="ECO:0000256" key="2">
    <source>
        <dbReference type="ARBA" id="ARBA00012438"/>
    </source>
</evidence>
<dbReference type="InterPro" id="IPR003594">
    <property type="entry name" value="HATPase_dom"/>
</dbReference>
<evidence type="ECO:0000256" key="1">
    <source>
        <dbReference type="ARBA" id="ARBA00000085"/>
    </source>
</evidence>
<evidence type="ECO:0000256" key="9">
    <source>
        <dbReference type="ARBA" id="ARBA00022840"/>
    </source>
</evidence>
<evidence type="ECO:0000256" key="11">
    <source>
        <dbReference type="ARBA" id="ARBA00035100"/>
    </source>
</evidence>
<dbReference type="InterPro" id="IPR005467">
    <property type="entry name" value="His_kinase_dom"/>
</dbReference>
<dbReference type="GO" id="GO:0004673">
    <property type="term" value="F:protein histidine kinase activity"/>
    <property type="evidence" value="ECO:0007669"/>
    <property type="project" value="UniProtKB-EC"/>
</dbReference>
<keyword evidence="17" id="KW-1185">Reference proteome</keyword>
<dbReference type="InterPro" id="IPR036641">
    <property type="entry name" value="HPT_dom_sf"/>
</dbReference>
<dbReference type="InterPro" id="IPR036097">
    <property type="entry name" value="HisK_dim/P_sf"/>
</dbReference>
<feature type="domain" description="CheW-like" evidence="14">
    <location>
        <begin position="553"/>
        <end position="688"/>
    </location>
</feature>
<keyword evidence="8" id="KW-0418">Kinase</keyword>
<evidence type="ECO:0000256" key="4">
    <source>
        <dbReference type="ARBA" id="ARBA00022500"/>
    </source>
</evidence>
<dbReference type="Pfam" id="PF01584">
    <property type="entry name" value="CheW"/>
    <property type="match status" value="1"/>
</dbReference>
<comment type="caution">
    <text evidence="16">The sequence shown here is derived from an EMBL/GenBank/DDBJ whole genome shotgun (WGS) entry which is preliminary data.</text>
</comment>
<sequence>MQLDEIQAIFFQECEEGLATVEANLAEARDAAPDPETINTIFRAVHSIKGGAGAFGFDALQSFSHHLETVLDLLRTGERAPTPELIGLLFAAFDVLSDHVAAAQSGGPAPADAAVLERLEAVAHGSADAAPADAATAEDAGEPAEEPMDFDLDALLASIDLPGAPAAPQADWRVTFRPGRGAFDNGGDPLPLLREMEAMGGRVVALDQTQLPLLDALAVDECWIGWTFMLPAAVSRDDIEAIFDFVADSCTLVIARADEAEPEPVPEPVAVATVPVAPVAPPPPPVAAAPVPVAVPATEDRNAAPSPTIRVELDKLDRLVNLVGELVITQAMLAQRLSLHGVGTIDELSDLDHLTRELQDSAMSIRAQPVKSVFNRVPRIIRELEAGTGKRVRLEVEGEMTEVDKTVVERIGEPLTHMIRNAVDHGLEMPDERVAIGKPAEGVVRLAAEHRSGRIVISVADDGKGIDLPRVRAKAVERGIIAPDANLSDEEIENLIFAPGFSTAATVSNISGRGVGMDVVRRNVQALGGRIGITSRFGKGSTFTLTLPLTLAILDGMVVSVGGQTYVIPLAHIVESLRPQSGEVRGFGPDAGVLDVRGAYLPILSVGRLLGVAEACVEPTESVLVVVETDAGQAILMVDGIQDQRQVVVKSLEANYAPVPGLAGATVLGDGRVALILDVETLVQRHRGDSYRALAA</sequence>
<dbReference type="EMBL" id="JAUUDS010000003">
    <property type="protein sequence ID" value="MDP1027260.1"/>
    <property type="molecule type" value="Genomic_DNA"/>
</dbReference>
<evidence type="ECO:0000259" key="15">
    <source>
        <dbReference type="PROSITE" id="PS50894"/>
    </source>
</evidence>
<comment type="function">
    <text evidence="11">Involved in the transmission of sensory signals from the chemoreceptors to the flagellar motors. CheA is autophosphorylated; it can transfer its phosphate group to either CheB or CheY.</text>
</comment>
<dbReference type="InterPro" id="IPR037006">
    <property type="entry name" value="CheA-like_homodim_sf"/>
</dbReference>
<dbReference type="SMART" id="SM01231">
    <property type="entry name" value="H-kinase_dim"/>
    <property type="match status" value="1"/>
</dbReference>
<dbReference type="CDD" id="cd00731">
    <property type="entry name" value="CheA_reg"/>
    <property type="match status" value="1"/>
</dbReference>
<evidence type="ECO:0000259" key="14">
    <source>
        <dbReference type="PROSITE" id="PS50851"/>
    </source>
</evidence>
<dbReference type="InterPro" id="IPR036061">
    <property type="entry name" value="CheW-like_dom_sf"/>
</dbReference>
<dbReference type="Gene3D" id="3.30.565.10">
    <property type="entry name" value="Histidine kinase-like ATPase, C-terminal domain"/>
    <property type="match status" value="1"/>
</dbReference>
<feature type="modified residue" description="Phosphohistidine" evidence="12">
    <location>
        <position position="46"/>
    </location>
</feature>
<feature type="domain" description="HPt" evidence="15">
    <location>
        <begin position="1"/>
        <end position="103"/>
    </location>
</feature>
<keyword evidence="10" id="KW-0902">Two-component regulatory system</keyword>
<organism evidence="16 17">
    <name type="scientific">Sphingomonas aurea</name>
    <dbReference type="NCBI Taxonomy" id="3063994"/>
    <lineage>
        <taxon>Bacteria</taxon>
        <taxon>Pseudomonadati</taxon>
        <taxon>Pseudomonadota</taxon>
        <taxon>Alphaproteobacteria</taxon>
        <taxon>Sphingomonadales</taxon>
        <taxon>Sphingomonadaceae</taxon>
        <taxon>Sphingomonas</taxon>
    </lineage>
</organism>
<dbReference type="SMART" id="SM00387">
    <property type="entry name" value="HATPase_c"/>
    <property type="match status" value="1"/>
</dbReference>
<dbReference type="SUPFAM" id="SSF47384">
    <property type="entry name" value="Homodimeric domain of signal transducing histidine kinase"/>
    <property type="match status" value="1"/>
</dbReference>
<proteinExistence type="predicted"/>
<dbReference type="SMART" id="SM00073">
    <property type="entry name" value="HPT"/>
    <property type="match status" value="1"/>
</dbReference>
<dbReference type="PROSITE" id="PS50851">
    <property type="entry name" value="CHEW"/>
    <property type="match status" value="1"/>
</dbReference>
<evidence type="ECO:0000256" key="6">
    <source>
        <dbReference type="ARBA" id="ARBA00022679"/>
    </source>
</evidence>
<dbReference type="InterPro" id="IPR051315">
    <property type="entry name" value="Bact_Chemotaxis_CheA"/>
</dbReference>
<evidence type="ECO:0000256" key="3">
    <source>
        <dbReference type="ARBA" id="ARBA00021495"/>
    </source>
</evidence>
<name>A0ABT9EK84_9SPHN</name>
<evidence type="ECO:0000313" key="17">
    <source>
        <dbReference type="Proteomes" id="UP001230685"/>
    </source>
</evidence>
<evidence type="ECO:0000259" key="13">
    <source>
        <dbReference type="PROSITE" id="PS50109"/>
    </source>
</evidence>
<dbReference type="Pfam" id="PF01627">
    <property type="entry name" value="Hpt"/>
    <property type="match status" value="1"/>
</dbReference>
<dbReference type="EC" id="2.7.13.3" evidence="2"/>
<reference evidence="16 17" key="1">
    <citation type="submission" date="2023-07" db="EMBL/GenBank/DDBJ databases">
        <authorList>
            <person name="Kim M.K."/>
        </authorList>
    </citation>
    <scope>NUCLEOTIDE SEQUENCE [LARGE SCALE GENOMIC DNA]</scope>
    <source>
        <strain evidence="16 17">KR1UV-12</strain>
    </source>
</reference>
<dbReference type="PROSITE" id="PS50894">
    <property type="entry name" value="HPT"/>
    <property type="match status" value="1"/>
</dbReference>
<dbReference type="Gene3D" id="1.10.287.560">
    <property type="entry name" value="Histidine kinase CheA-like, homodimeric domain"/>
    <property type="match status" value="1"/>
</dbReference>
<evidence type="ECO:0000256" key="10">
    <source>
        <dbReference type="ARBA" id="ARBA00023012"/>
    </source>
</evidence>
<dbReference type="SUPFAM" id="SSF47226">
    <property type="entry name" value="Histidine-containing phosphotransfer domain, HPT domain"/>
    <property type="match status" value="1"/>
</dbReference>
<dbReference type="PROSITE" id="PS50109">
    <property type="entry name" value="HIS_KIN"/>
    <property type="match status" value="1"/>
</dbReference>
<protein>
    <recommendedName>
        <fullName evidence="3">Chemotaxis protein CheA</fullName>
        <ecNumber evidence="2">2.7.13.3</ecNumber>
    </recommendedName>
</protein>
<dbReference type="InterPro" id="IPR004358">
    <property type="entry name" value="Sig_transdc_His_kin-like_C"/>
</dbReference>
<dbReference type="Proteomes" id="UP001230685">
    <property type="component" value="Unassembled WGS sequence"/>
</dbReference>
<dbReference type="CDD" id="cd00088">
    <property type="entry name" value="HPT"/>
    <property type="match status" value="1"/>
</dbReference>
<gene>
    <name evidence="16" type="ORF">Q5H91_08555</name>
</gene>
<keyword evidence="5 12" id="KW-0597">Phosphoprotein</keyword>
<comment type="catalytic activity">
    <reaction evidence="1">
        <text>ATP + protein L-histidine = ADP + protein N-phospho-L-histidine.</text>
        <dbReference type="EC" id="2.7.13.3"/>
    </reaction>
</comment>
<evidence type="ECO:0000256" key="7">
    <source>
        <dbReference type="ARBA" id="ARBA00022741"/>
    </source>
</evidence>
<evidence type="ECO:0000256" key="8">
    <source>
        <dbReference type="ARBA" id="ARBA00022777"/>
    </source>
</evidence>
<keyword evidence="7" id="KW-0547">Nucleotide-binding</keyword>
<keyword evidence="9" id="KW-0067">ATP-binding</keyword>
<keyword evidence="4" id="KW-0145">Chemotaxis</keyword>
<dbReference type="CDD" id="cd16916">
    <property type="entry name" value="HATPase_CheA-like"/>
    <property type="match status" value="1"/>
</dbReference>
<dbReference type="Gene3D" id="2.30.30.40">
    <property type="entry name" value="SH3 Domains"/>
    <property type="match status" value="1"/>
</dbReference>
<dbReference type="SUPFAM" id="SSF50341">
    <property type="entry name" value="CheW-like"/>
    <property type="match status" value="1"/>
</dbReference>
<dbReference type="RefSeq" id="WP_305172972.1">
    <property type="nucleotide sequence ID" value="NZ_JAUUDS010000003.1"/>
</dbReference>
<dbReference type="PANTHER" id="PTHR43395">
    <property type="entry name" value="SENSOR HISTIDINE KINASE CHEA"/>
    <property type="match status" value="1"/>
</dbReference>